<keyword evidence="1" id="KW-0812">Transmembrane</keyword>
<feature type="non-terminal residue" evidence="2">
    <location>
        <position position="134"/>
    </location>
</feature>
<dbReference type="Proteomes" id="UP001432322">
    <property type="component" value="Unassembled WGS sequence"/>
</dbReference>
<keyword evidence="1" id="KW-1133">Transmembrane helix</keyword>
<evidence type="ECO:0000313" key="3">
    <source>
        <dbReference type="Proteomes" id="UP001432322"/>
    </source>
</evidence>
<dbReference type="AlphaFoldDB" id="A0AAV5VTJ4"/>
<feature type="non-terminal residue" evidence="2">
    <location>
        <position position="1"/>
    </location>
</feature>
<name>A0AAV5VTJ4_9BILA</name>
<reference evidence="2" key="1">
    <citation type="submission" date="2023-10" db="EMBL/GenBank/DDBJ databases">
        <title>Genome assembly of Pristionchus species.</title>
        <authorList>
            <person name="Yoshida K."/>
            <person name="Sommer R.J."/>
        </authorList>
    </citation>
    <scope>NUCLEOTIDE SEQUENCE</scope>
    <source>
        <strain evidence="2">RS5133</strain>
    </source>
</reference>
<feature type="transmembrane region" description="Helical" evidence="1">
    <location>
        <begin position="12"/>
        <end position="29"/>
    </location>
</feature>
<evidence type="ECO:0000256" key="1">
    <source>
        <dbReference type="SAM" id="Phobius"/>
    </source>
</evidence>
<protein>
    <recommendedName>
        <fullName evidence="4">G protein-coupled receptor</fullName>
    </recommendedName>
</protein>
<keyword evidence="1" id="KW-0472">Membrane</keyword>
<accession>A0AAV5VTJ4</accession>
<evidence type="ECO:0008006" key="4">
    <source>
        <dbReference type="Google" id="ProtNLM"/>
    </source>
</evidence>
<organism evidence="2 3">
    <name type="scientific">Pristionchus fissidentatus</name>
    <dbReference type="NCBI Taxonomy" id="1538716"/>
    <lineage>
        <taxon>Eukaryota</taxon>
        <taxon>Metazoa</taxon>
        <taxon>Ecdysozoa</taxon>
        <taxon>Nematoda</taxon>
        <taxon>Chromadorea</taxon>
        <taxon>Rhabditida</taxon>
        <taxon>Rhabditina</taxon>
        <taxon>Diplogasteromorpha</taxon>
        <taxon>Diplogasteroidea</taxon>
        <taxon>Neodiplogasteridae</taxon>
        <taxon>Pristionchus</taxon>
    </lineage>
</organism>
<evidence type="ECO:0000313" key="2">
    <source>
        <dbReference type="EMBL" id="GMT21327.1"/>
    </source>
</evidence>
<dbReference type="EMBL" id="BTSY01000004">
    <property type="protein sequence ID" value="GMT21327.1"/>
    <property type="molecule type" value="Genomic_DNA"/>
</dbReference>
<sequence>FCRPHLSETRRLFLAYIVSAQFHTSFHAPPLELRRLENLTRSVHEINEGESFYVYGASLFASKRNPKNLVGFTVFSVATSYLTAYGIFVWCCVKISAALTSFGIRLSQKTISMQRAFLSMLLLQVRSAASAAIT</sequence>
<proteinExistence type="predicted"/>
<gene>
    <name evidence="2" type="ORF">PFISCL1PPCAC_12624</name>
</gene>
<comment type="caution">
    <text evidence="2">The sequence shown here is derived from an EMBL/GenBank/DDBJ whole genome shotgun (WGS) entry which is preliminary data.</text>
</comment>
<keyword evidence="3" id="KW-1185">Reference proteome</keyword>